<dbReference type="InterPro" id="IPR056956">
    <property type="entry name" value="YnaL-like"/>
</dbReference>
<evidence type="ECO:0000313" key="2">
    <source>
        <dbReference type="EMBL" id="TGD40407.1"/>
    </source>
</evidence>
<organism evidence="2 3">
    <name type="scientific">Salmonella enterica subsp. enterica serovar Poona</name>
    <dbReference type="NCBI Taxonomy" id="436295"/>
    <lineage>
        <taxon>Bacteria</taxon>
        <taxon>Pseudomonadati</taxon>
        <taxon>Pseudomonadota</taxon>
        <taxon>Gammaproteobacteria</taxon>
        <taxon>Enterobacterales</taxon>
        <taxon>Enterobacteriaceae</taxon>
        <taxon>Salmonella</taxon>
    </lineage>
</organism>
<feature type="region of interest" description="Disordered" evidence="1">
    <location>
        <begin position="1"/>
        <end position="67"/>
    </location>
</feature>
<feature type="compositionally biased region" description="Pro residues" evidence="1">
    <location>
        <begin position="26"/>
        <end position="45"/>
    </location>
</feature>
<comment type="caution">
    <text evidence="2">The sequence shown here is derived from an EMBL/GenBank/DDBJ whole genome shotgun (WGS) entry which is preliminary data.</text>
</comment>
<accession>A0A659SDG5</accession>
<proteinExistence type="predicted"/>
<evidence type="ECO:0000313" key="3">
    <source>
        <dbReference type="Proteomes" id="UP000297989"/>
    </source>
</evidence>
<reference evidence="2 3" key="1">
    <citation type="submission" date="2018-03" db="EMBL/GenBank/DDBJ databases">
        <title>Non-Typhoidal Salmonella genome sequencing and assembly.</title>
        <authorList>
            <person name="Matchawe C."/>
        </authorList>
    </citation>
    <scope>NUCLEOTIDE SEQUENCE [LARGE SCALE GENOMIC DNA]</scope>
    <source>
        <strain evidence="2 3">8EV</strain>
    </source>
</reference>
<gene>
    <name evidence="2" type="ORF">C9F10_11740</name>
</gene>
<sequence length="67" mass="7250">APPATQTPTAPQPLLYLHSSLSDPIPTDPVPIPEPLPRPQPMPDPPPDEEPIKMSHQTRGSARIRAC</sequence>
<dbReference type="Pfam" id="PF23677">
    <property type="entry name" value="YnaL"/>
    <property type="match status" value="1"/>
</dbReference>
<dbReference type="AlphaFoldDB" id="A0A659SDG5"/>
<feature type="non-terminal residue" evidence="2">
    <location>
        <position position="1"/>
    </location>
</feature>
<evidence type="ECO:0000256" key="1">
    <source>
        <dbReference type="SAM" id="MobiDB-lite"/>
    </source>
</evidence>
<dbReference type="EMBL" id="PYKK01000840">
    <property type="protein sequence ID" value="TGD40407.1"/>
    <property type="molecule type" value="Genomic_DNA"/>
</dbReference>
<dbReference type="Proteomes" id="UP000297989">
    <property type="component" value="Unassembled WGS sequence"/>
</dbReference>
<feature type="compositionally biased region" description="Low complexity" evidence="1">
    <location>
        <begin position="1"/>
        <end position="13"/>
    </location>
</feature>
<name>A0A659SDG5_SALET</name>
<protein>
    <submittedName>
        <fullName evidence="2">Uncharacterized protein</fullName>
    </submittedName>
</protein>